<dbReference type="EMBL" id="QURR01000029">
    <property type="protein sequence ID" value="RGE41358.1"/>
    <property type="molecule type" value="Genomic_DNA"/>
</dbReference>
<protein>
    <recommendedName>
        <fullName evidence="4">DUF2238 domain-containing protein</fullName>
    </recommendedName>
</protein>
<evidence type="ECO:0000313" key="2">
    <source>
        <dbReference type="EMBL" id="RGE41358.1"/>
    </source>
</evidence>
<feature type="transmembrane region" description="Helical" evidence="1">
    <location>
        <begin position="98"/>
        <end position="116"/>
    </location>
</feature>
<keyword evidence="1" id="KW-0812">Transmembrane</keyword>
<dbReference type="AlphaFoldDB" id="A0A373FB39"/>
<keyword evidence="1" id="KW-0472">Membrane</keyword>
<dbReference type="OrthoDB" id="9181791at2"/>
<evidence type="ECO:0008006" key="4">
    <source>
        <dbReference type="Google" id="ProtNLM"/>
    </source>
</evidence>
<sequence length="126" mass="14481">MRDFTPFEKKTQKAALAFFVCGCMLVLALQFTVGLYFTQHYFVAHFLLGLFLPFFFYSLGGNSLTFWIGMLATATFHFGYEFWEDQLDRSTTVYDWDQIASGAVGLLAAFFVYRAWTKLHKAPSHA</sequence>
<name>A0A373FB39_COMTE</name>
<feature type="transmembrane region" description="Helical" evidence="1">
    <location>
        <begin position="14"/>
        <end position="33"/>
    </location>
</feature>
<comment type="caution">
    <text evidence="2">The sequence shown here is derived from an EMBL/GenBank/DDBJ whole genome shotgun (WGS) entry which is preliminary data.</text>
</comment>
<keyword evidence="1" id="KW-1133">Transmembrane helix</keyword>
<organism evidence="2 3">
    <name type="scientific">Comamonas testosteroni</name>
    <name type="common">Pseudomonas testosteroni</name>
    <dbReference type="NCBI Taxonomy" id="285"/>
    <lineage>
        <taxon>Bacteria</taxon>
        <taxon>Pseudomonadati</taxon>
        <taxon>Pseudomonadota</taxon>
        <taxon>Betaproteobacteria</taxon>
        <taxon>Burkholderiales</taxon>
        <taxon>Comamonadaceae</taxon>
        <taxon>Comamonas</taxon>
    </lineage>
</organism>
<proteinExistence type="predicted"/>
<feature type="transmembrane region" description="Helical" evidence="1">
    <location>
        <begin position="39"/>
        <end position="57"/>
    </location>
</feature>
<dbReference type="Proteomes" id="UP000261948">
    <property type="component" value="Unassembled WGS sequence"/>
</dbReference>
<gene>
    <name evidence="2" type="ORF">DZC30_18795</name>
</gene>
<keyword evidence="3" id="KW-1185">Reference proteome</keyword>
<evidence type="ECO:0000256" key="1">
    <source>
        <dbReference type="SAM" id="Phobius"/>
    </source>
</evidence>
<accession>A0A373FB39</accession>
<reference evidence="2 3" key="1">
    <citation type="submission" date="2018-08" db="EMBL/GenBank/DDBJ databases">
        <title>Comamonas testosteroni strain SWCO2.</title>
        <authorList>
            <person name="Jiang N."/>
            <person name="Zhang X.Z."/>
        </authorList>
    </citation>
    <scope>NUCLEOTIDE SEQUENCE [LARGE SCALE GENOMIC DNA]</scope>
    <source>
        <strain evidence="2 3">SWCO2</strain>
    </source>
</reference>
<evidence type="ECO:0000313" key="3">
    <source>
        <dbReference type="Proteomes" id="UP000261948"/>
    </source>
</evidence>